<dbReference type="RefSeq" id="WP_160779386.1">
    <property type="nucleotide sequence ID" value="NZ_BAAAZF010000001.1"/>
</dbReference>
<comment type="pathway">
    <text evidence="1">Amino-acid biosynthesis; L-asparagine biosynthesis; L-asparagine from L-aspartate (L-Gln route): step 1/1.</text>
</comment>
<dbReference type="InterPro" id="IPR014729">
    <property type="entry name" value="Rossmann-like_a/b/a_fold"/>
</dbReference>
<comment type="catalytic activity">
    <reaction evidence="3">
        <text>L-aspartate + L-glutamine + ATP + H2O = L-asparagine + L-glutamate + AMP + diphosphate + H(+)</text>
        <dbReference type="Rhea" id="RHEA:12228"/>
        <dbReference type="ChEBI" id="CHEBI:15377"/>
        <dbReference type="ChEBI" id="CHEBI:15378"/>
        <dbReference type="ChEBI" id="CHEBI:29985"/>
        <dbReference type="ChEBI" id="CHEBI:29991"/>
        <dbReference type="ChEBI" id="CHEBI:30616"/>
        <dbReference type="ChEBI" id="CHEBI:33019"/>
        <dbReference type="ChEBI" id="CHEBI:58048"/>
        <dbReference type="ChEBI" id="CHEBI:58359"/>
        <dbReference type="ChEBI" id="CHEBI:456215"/>
        <dbReference type="EC" id="6.3.5.4"/>
    </reaction>
</comment>
<proteinExistence type="predicted"/>
<dbReference type="SUPFAM" id="SSF56235">
    <property type="entry name" value="N-terminal nucleophile aminohydrolases (Ntn hydrolases)"/>
    <property type="match status" value="1"/>
</dbReference>
<dbReference type="GO" id="GO:0006529">
    <property type="term" value="P:asparagine biosynthetic process"/>
    <property type="evidence" value="ECO:0007669"/>
    <property type="project" value="InterPro"/>
</dbReference>
<evidence type="ECO:0000256" key="3">
    <source>
        <dbReference type="ARBA" id="ARBA00048741"/>
    </source>
</evidence>
<dbReference type="AlphaFoldDB" id="A0A845ANZ4"/>
<dbReference type="Proteomes" id="UP000446786">
    <property type="component" value="Unassembled WGS sequence"/>
</dbReference>
<reference evidence="6 7" key="1">
    <citation type="submission" date="2019-12" db="EMBL/GenBank/DDBJ databases">
        <title>Genomic-based taxomic classification of the family Erythrobacteraceae.</title>
        <authorList>
            <person name="Xu L."/>
        </authorList>
    </citation>
    <scope>NUCLEOTIDE SEQUENCE [LARGE SCALE GENOMIC DNA]</scope>
    <source>
        <strain evidence="6 7">JCM 16677</strain>
    </source>
</reference>
<dbReference type="InterPro" id="IPR017932">
    <property type="entry name" value="GATase_2_dom"/>
</dbReference>
<evidence type="ECO:0000256" key="2">
    <source>
        <dbReference type="ARBA" id="ARBA00012737"/>
    </source>
</evidence>
<dbReference type="Pfam" id="PF13537">
    <property type="entry name" value="GATase_7"/>
    <property type="match status" value="1"/>
</dbReference>
<evidence type="ECO:0000313" key="7">
    <source>
        <dbReference type="Proteomes" id="UP000446786"/>
    </source>
</evidence>
<feature type="domain" description="Asparagine synthetase" evidence="4">
    <location>
        <begin position="242"/>
        <end position="588"/>
    </location>
</feature>
<dbReference type="OrthoDB" id="9763290at2"/>
<organism evidence="6 7">
    <name type="scientific">Parerythrobacter jejuensis</name>
    <dbReference type="NCBI Taxonomy" id="795812"/>
    <lineage>
        <taxon>Bacteria</taxon>
        <taxon>Pseudomonadati</taxon>
        <taxon>Pseudomonadota</taxon>
        <taxon>Alphaproteobacteria</taxon>
        <taxon>Sphingomonadales</taxon>
        <taxon>Erythrobacteraceae</taxon>
        <taxon>Parerythrobacter</taxon>
    </lineage>
</organism>
<dbReference type="InterPro" id="IPR051786">
    <property type="entry name" value="ASN_synthetase/amidase"/>
</dbReference>
<evidence type="ECO:0000256" key="1">
    <source>
        <dbReference type="ARBA" id="ARBA00005187"/>
    </source>
</evidence>
<dbReference type="EMBL" id="WTYE01000001">
    <property type="protein sequence ID" value="MXP32000.1"/>
    <property type="molecule type" value="Genomic_DNA"/>
</dbReference>
<dbReference type="Gene3D" id="3.40.50.620">
    <property type="entry name" value="HUPs"/>
    <property type="match status" value="1"/>
</dbReference>
<dbReference type="PANTHER" id="PTHR43284:SF1">
    <property type="entry name" value="ASPARAGINE SYNTHETASE"/>
    <property type="match status" value="1"/>
</dbReference>
<dbReference type="PANTHER" id="PTHR43284">
    <property type="entry name" value="ASPARAGINE SYNTHETASE (GLUTAMINE-HYDROLYZING)"/>
    <property type="match status" value="1"/>
</dbReference>
<evidence type="ECO:0000259" key="5">
    <source>
        <dbReference type="Pfam" id="PF13537"/>
    </source>
</evidence>
<comment type="caution">
    <text evidence="6">The sequence shown here is derived from an EMBL/GenBank/DDBJ whole genome shotgun (WGS) entry which is preliminary data.</text>
</comment>
<accession>A0A845ANZ4</accession>
<gene>
    <name evidence="6" type="ORF">GRI94_09210</name>
</gene>
<sequence length="620" mass="68675">MMFAGIVSGESGPDVREIIAPDALMAVLDPYASANRTGSWHNRLALLSQCVTHNTPDSLHAGAPQICADTGHILLGWIRLDNRRALGNQLGLEVNDTVPDARLVLAAYRAWGKDCAARLEGDFAFAIHDPASGRTYCARDTLGTRPFYYRNDESVFAFTSAPIVFRHLASLPLSPSERWIGRYLLGYSHDLERTAYEEVFRLPPAHYAVHTPDQGLRTQCYFEFQDTAPPVYRREQQRVDDYRAAFDQAVDVRLRSAFPLGAESSGGLDSASIVGRAAASLGEEKCSLSTFGFDGFAKDKEHQQAVAAFNAIPDHTCLPMPRMEDLEVLRTRSASFLAWPPEHPNAQYHAPIYEQCRHAGIRTLLSGFGGDEIVTCEAGELVNELQQAGKPAAFFAELGPSILSRLRSLRQFLRPASASDPLRDYLRGELDKTPLTGEFIEAQDLAGFQDKRLAGRDASSVNQAILQKAFRAYVPGRLESCSLMAAAFGIEYRWPLLDRRLIQVFLATPAIEKRRHGMGRYLHRVAAAPYLPALIQWHGKGMGPATAADDELQARVEQLVPSLLNRKLAGIIDSAKYNRLYGGESQGNNPASTVRRDALHFREQLHNRIQAASNWLDSMD</sequence>
<protein>
    <recommendedName>
        <fullName evidence="2">asparagine synthase (glutamine-hydrolyzing)</fullName>
        <ecNumber evidence="2">6.3.5.4</ecNumber>
    </recommendedName>
</protein>
<dbReference type="InterPro" id="IPR029055">
    <property type="entry name" value="Ntn_hydrolases_N"/>
</dbReference>
<dbReference type="Pfam" id="PF00733">
    <property type="entry name" value="Asn_synthase"/>
    <property type="match status" value="1"/>
</dbReference>
<dbReference type="InterPro" id="IPR001962">
    <property type="entry name" value="Asn_synthase"/>
</dbReference>
<feature type="domain" description="Glutamine amidotransferase type-2" evidence="5">
    <location>
        <begin position="81"/>
        <end position="161"/>
    </location>
</feature>
<dbReference type="SUPFAM" id="SSF52402">
    <property type="entry name" value="Adenine nucleotide alpha hydrolases-like"/>
    <property type="match status" value="1"/>
</dbReference>
<dbReference type="EC" id="6.3.5.4" evidence="2"/>
<keyword evidence="7" id="KW-1185">Reference proteome</keyword>
<name>A0A845ANZ4_9SPHN</name>
<dbReference type="Gene3D" id="3.60.20.10">
    <property type="entry name" value="Glutamine Phosphoribosylpyrophosphate, subunit 1, domain 1"/>
    <property type="match status" value="1"/>
</dbReference>
<evidence type="ECO:0000313" key="6">
    <source>
        <dbReference type="EMBL" id="MXP32000.1"/>
    </source>
</evidence>
<evidence type="ECO:0000259" key="4">
    <source>
        <dbReference type="Pfam" id="PF00733"/>
    </source>
</evidence>
<dbReference type="GO" id="GO:0004066">
    <property type="term" value="F:asparagine synthase (glutamine-hydrolyzing) activity"/>
    <property type="evidence" value="ECO:0007669"/>
    <property type="project" value="UniProtKB-EC"/>
</dbReference>